<dbReference type="GO" id="GO:0042602">
    <property type="term" value="F:riboflavin reductase (NADPH) activity"/>
    <property type="evidence" value="ECO:0007669"/>
    <property type="project" value="TreeGrafter"/>
</dbReference>
<dbReference type="GO" id="GO:0006208">
    <property type="term" value="P:pyrimidine nucleobase catabolic process"/>
    <property type="evidence" value="ECO:0007669"/>
    <property type="project" value="TreeGrafter"/>
</dbReference>
<evidence type="ECO:0000256" key="2">
    <source>
        <dbReference type="SAM" id="MobiDB-lite"/>
    </source>
</evidence>
<dbReference type="Gene3D" id="2.30.110.10">
    <property type="entry name" value="Electron Transport, Fmn-binding Protein, Chain A"/>
    <property type="match status" value="1"/>
</dbReference>
<dbReference type="SMART" id="SM00903">
    <property type="entry name" value="Flavin_Reduct"/>
    <property type="match status" value="1"/>
</dbReference>
<dbReference type="Pfam" id="PF01613">
    <property type="entry name" value="Flavin_Reduct"/>
    <property type="match status" value="1"/>
</dbReference>
<dbReference type="PANTHER" id="PTHR30466:SF1">
    <property type="entry name" value="FMN REDUCTASE (NADH) RUTF"/>
    <property type="match status" value="1"/>
</dbReference>
<sequence>MPSSAKDQTVTPRPVTGYDPQAYRDGLSSMVTSVCVVTTEVDGKRYGFTANSVTSVSMDPPLISVCLADNADVHPAFSHAESVAVNVLASDQRPVATAFATPGADRFAVAEFRPGKLGPPLLDGATVSLEGVVHQRLTAGDHTIILIEVAGVVVGEPEPLTYQGRRFHTLNPLEPSALQPAGKDPA</sequence>
<name>A0A143CBG6_9ACTN</name>
<dbReference type="InterPro" id="IPR002563">
    <property type="entry name" value="Flavin_Rdtase-like_dom"/>
</dbReference>
<feature type="domain" description="Flavin reductase like" evidence="3">
    <location>
        <begin position="27"/>
        <end position="169"/>
    </location>
</feature>
<reference evidence="5" key="1">
    <citation type="submission" date="2016-04" db="EMBL/GenBank/DDBJ databases">
        <authorList>
            <person name="Zhang B."/>
        </authorList>
    </citation>
    <scope>NUCLEOTIDE SEQUENCE [LARGE SCALE GENOMIC DNA]</scope>
    <source>
        <strain evidence="5">S10</strain>
    </source>
</reference>
<evidence type="ECO:0000313" key="5">
    <source>
        <dbReference type="Proteomes" id="UP000076096"/>
    </source>
</evidence>
<organism evidence="4 5">
    <name type="scientific">Streptomyces qaidamensis</name>
    <dbReference type="NCBI Taxonomy" id="1783515"/>
    <lineage>
        <taxon>Bacteria</taxon>
        <taxon>Bacillati</taxon>
        <taxon>Actinomycetota</taxon>
        <taxon>Actinomycetes</taxon>
        <taxon>Kitasatosporales</taxon>
        <taxon>Streptomycetaceae</taxon>
        <taxon>Streptomyces</taxon>
        <taxon>Streptomyces aurantiacus group</taxon>
    </lineage>
</organism>
<keyword evidence="1" id="KW-0560">Oxidoreductase</keyword>
<feature type="compositionally biased region" description="Polar residues" evidence="2">
    <location>
        <begin position="1"/>
        <end position="11"/>
    </location>
</feature>
<dbReference type="GO" id="GO:0010181">
    <property type="term" value="F:FMN binding"/>
    <property type="evidence" value="ECO:0007669"/>
    <property type="project" value="InterPro"/>
</dbReference>
<dbReference type="RefSeq" id="WP_062930561.1">
    <property type="nucleotide sequence ID" value="NZ_CP015098.1"/>
</dbReference>
<evidence type="ECO:0000313" key="4">
    <source>
        <dbReference type="EMBL" id="AMW14420.1"/>
    </source>
</evidence>
<dbReference type="STRING" id="1783515.A4E84_35970"/>
<feature type="region of interest" description="Disordered" evidence="2">
    <location>
        <begin position="1"/>
        <end position="22"/>
    </location>
</feature>
<dbReference type="InterPro" id="IPR050268">
    <property type="entry name" value="NADH-dep_flavin_reductase"/>
</dbReference>
<gene>
    <name evidence="4" type="ORF">A4E84_35970</name>
</gene>
<dbReference type="SUPFAM" id="SSF50475">
    <property type="entry name" value="FMN-binding split barrel"/>
    <property type="match status" value="1"/>
</dbReference>
<dbReference type="EMBL" id="CP015098">
    <property type="protein sequence ID" value="AMW14420.1"/>
    <property type="molecule type" value="Genomic_DNA"/>
</dbReference>
<dbReference type="Proteomes" id="UP000076096">
    <property type="component" value="Chromosome"/>
</dbReference>
<dbReference type="KEGG" id="stsi:A4E84_35970"/>
<dbReference type="AlphaFoldDB" id="A0A143CBG6"/>
<dbReference type="PANTHER" id="PTHR30466">
    <property type="entry name" value="FLAVIN REDUCTASE"/>
    <property type="match status" value="1"/>
</dbReference>
<accession>A0A143CBG6</accession>
<proteinExistence type="predicted"/>
<protein>
    <recommendedName>
        <fullName evidence="3">Flavin reductase like domain-containing protein</fullName>
    </recommendedName>
</protein>
<evidence type="ECO:0000259" key="3">
    <source>
        <dbReference type="SMART" id="SM00903"/>
    </source>
</evidence>
<evidence type="ECO:0000256" key="1">
    <source>
        <dbReference type="ARBA" id="ARBA00023002"/>
    </source>
</evidence>
<dbReference type="InterPro" id="IPR012349">
    <property type="entry name" value="Split_barrel_FMN-bd"/>
</dbReference>
<keyword evidence="5" id="KW-1185">Reference proteome</keyword>